<sequence length="255" mass="28698">MYQVTNLYGCRQECDTSQTFLDSPGCPQDTLALSPGSQGSSVARGRGRYVHCTDIIWWGHHLEVRWDNTWRLYGTFFWRLDNTSHGRMNGILLEVGGDIACKVRGRRRSRWKLKFHHQALPPEYLDHYEASMAQQDKTVRPVPPLAPRQCLVKMKPELNSPQPTLFGNLCTVDPSLFVPIQTLTIGDGEIFTRLQQGREDDSVCEKKEGLLGSLLSSGGKCLAETEKKKRSSVIMSSGGGGLQGRPRRRQRPAEL</sequence>
<dbReference type="EMBL" id="CAJPIN010009684">
    <property type="protein sequence ID" value="CAG2059484.1"/>
    <property type="molecule type" value="Genomic_DNA"/>
</dbReference>
<evidence type="ECO:0000256" key="1">
    <source>
        <dbReference type="SAM" id="MobiDB-lite"/>
    </source>
</evidence>
<feature type="compositionally biased region" description="Basic residues" evidence="1">
    <location>
        <begin position="245"/>
        <end position="255"/>
    </location>
</feature>
<name>A0ABN7NVH8_TIMPD</name>
<accession>A0ABN7NVH8</accession>
<keyword evidence="3" id="KW-1185">Reference proteome</keyword>
<comment type="caution">
    <text evidence="2">The sequence shown here is derived from an EMBL/GenBank/DDBJ whole genome shotgun (WGS) entry which is preliminary data.</text>
</comment>
<gene>
    <name evidence="2" type="ORF">TPAB3V08_LOCUS6447</name>
</gene>
<evidence type="ECO:0000313" key="2">
    <source>
        <dbReference type="EMBL" id="CAG2059484.1"/>
    </source>
</evidence>
<organism evidence="2 3">
    <name type="scientific">Timema podura</name>
    <name type="common">Walking stick</name>
    <dbReference type="NCBI Taxonomy" id="61482"/>
    <lineage>
        <taxon>Eukaryota</taxon>
        <taxon>Metazoa</taxon>
        <taxon>Ecdysozoa</taxon>
        <taxon>Arthropoda</taxon>
        <taxon>Hexapoda</taxon>
        <taxon>Insecta</taxon>
        <taxon>Pterygota</taxon>
        <taxon>Neoptera</taxon>
        <taxon>Polyneoptera</taxon>
        <taxon>Phasmatodea</taxon>
        <taxon>Timematodea</taxon>
        <taxon>Timematoidea</taxon>
        <taxon>Timematidae</taxon>
        <taxon>Timema</taxon>
    </lineage>
</organism>
<dbReference type="Proteomes" id="UP001153148">
    <property type="component" value="Unassembled WGS sequence"/>
</dbReference>
<proteinExistence type="predicted"/>
<reference evidence="2" key="1">
    <citation type="submission" date="2021-03" db="EMBL/GenBank/DDBJ databases">
        <authorList>
            <person name="Tran Van P."/>
        </authorList>
    </citation>
    <scope>NUCLEOTIDE SEQUENCE</scope>
</reference>
<evidence type="ECO:0000313" key="3">
    <source>
        <dbReference type="Proteomes" id="UP001153148"/>
    </source>
</evidence>
<protein>
    <submittedName>
        <fullName evidence="2">Uncharacterized protein</fullName>
    </submittedName>
</protein>
<feature type="region of interest" description="Disordered" evidence="1">
    <location>
        <begin position="226"/>
        <end position="255"/>
    </location>
</feature>